<accession>A0ABD0L303</accession>
<reference evidence="1 2" key="1">
    <citation type="journal article" date="2023" name="Sci. Data">
        <title>Genome assembly of the Korean intertidal mud-creeper Batillaria attramentaria.</title>
        <authorList>
            <person name="Patra A.K."/>
            <person name="Ho P.T."/>
            <person name="Jun S."/>
            <person name="Lee S.J."/>
            <person name="Kim Y."/>
            <person name="Won Y.J."/>
        </authorList>
    </citation>
    <scope>NUCLEOTIDE SEQUENCE [LARGE SCALE GENOMIC DNA]</scope>
    <source>
        <strain evidence="1">Wonlab-2016</strain>
    </source>
</reference>
<keyword evidence="2" id="KW-1185">Reference proteome</keyword>
<evidence type="ECO:0000313" key="1">
    <source>
        <dbReference type="EMBL" id="KAK7493913.1"/>
    </source>
</evidence>
<protein>
    <submittedName>
        <fullName evidence="1">Uncharacterized protein</fullName>
    </submittedName>
</protein>
<proteinExistence type="predicted"/>
<organism evidence="1 2">
    <name type="scientific">Batillaria attramentaria</name>
    <dbReference type="NCBI Taxonomy" id="370345"/>
    <lineage>
        <taxon>Eukaryota</taxon>
        <taxon>Metazoa</taxon>
        <taxon>Spiralia</taxon>
        <taxon>Lophotrochozoa</taxon>
        <taxon>Mollusca</taxon>
        <taxon>Gastropoda</taxon>
        <taxon>Caenogastropoda</taxon>
        <taxon>Sorbeoconcha</taxon>
        <taxon>Cerithioidea</taxon>
        <taxon>Batillariidae</taxon>
        <taxon>Batillaria</taxon>
    </lineage>
</organism>
<evidence type="ECO:0000313" key="2">
    <source>
        <dbReference type="Proteomes" id="UP001519460"/>
    </source>
</evidence>
<name>A0ABD0L303_9CAEN</name>
<comment type="caution">
    <text evidence="1">The sequence shown here is derived from an EMBL/GenBank/DDBJ whole genome shotgun (WGS) entry which is preliminary data.</text>
</comment>
<dbReference type="Proteomes" id="UP001519460">
    <property type="component" value="Unassembled WGS sequence"/>
</dbReference>
<dbReference type="AlphaFoldDB" id="A0ABD0L303"/>
<gene>
    <name evidence="1" type="ORF">BaRGS_00014795</name>
</gene>
<sequence length="98" mass="10278">MSPETDRAYCGMAAEQANTTGFHSKYGTSPYNSDHCRCRALRTTPTFPSVDPPPSSGRCARLSAYCPLPGSSSPSSGISPLFLLAPARPPRSAGHCGC</sequence>
<dbReference type="EMBL" id="JACVVK020000088">
    <property type="protein sequence ID" value="KAK7493913.1"/>
    <property type="molecule type" value="Genomic_DNA"/>
</dbReference>